<dbReference type="EMBL" id="GBXM01015679">
    <property type="protein sequence ID" value="JAH92898.1"/>
    <property type="molecule type" value="Transcribed_RNA"/>
</dbReference>
<organism evidence="1">
    <name type="scientific">Anguilla anguilla</name>
    <name type="common">European freshwater eel</name>
    <name type="synonym">Muraena anguilla</name>
    <dbReference type="NCBI Taxonomy" id="7936"/>
    <lineage>
        <taxon>Eukaryota</taxon>
        <taxon>Metazoa</taxon>
        <taxon>Chordata</taxon>
        <taxon>Craniata</taxon>
        <taxon>Vertebrata</taxon>
        <taxon>Euteleostomi</taxon>
        <taxon>Actinopterygii</taxon>
        <taxon>Neopterygii</taxon>
        <taxon>Teleostei</taxon>
        <taxon>Anguilliformes</taxon>
        <taxon>Anguillidae</taxon>
        <taxon>Anguilla</taxon>
    </lineage>
</organism>
<name>A0A0E9WTU6_ANGAN</name>
<proteinExistence type="predicted"/>
<accession>A0A0E9WTU6</accession>
<protein>
    <submittedName>
        <fullName evidence="1">Uncharacterized protein</fullName>
    </submittedName>
</protein>
<sequence>MTKKKKRKEEKKKYLTARILSFFIFIFKFPICRKALHH</sequence>
<dbReference type="AlphaFoldDB" id="A0A0E9WTU6"/>
<reference evidence="1" key="1">
    <citation type="submission" date="2014-11" db="EMBL/GenBank/DDBJ databases">
        <authorList>
            <person name="Amaro Gonzalez C."/>
        </authorList>
    </citation>
    <scope>NUCLEOTIDE SEQUENCE</scope>
</reference>
<evidence type="ECO:0000313" key="1">
    <source>
        <dbReference type="EMBL" id="JAH92898.1"/>
    </source>
</evidence>
<reference evidence="1" key="2">
    <citation type="journal article" date="2015" name="Fish Shellfish Immunol.">
        <title>Early steps in the European eel (Anguilla anguilla)-Vibrio vulnificus interaction in the gills: Role of the RtxA13 toxin.</title>
        <authorList>
            <person name="Callol A."/>
            <person name="Pajuelo D."/>
            <person name="Ebbesson L."/>
            <person name="Teles M."/>
            <person name="MacKenzie S."/>
            <person name="Amaro C."/>
        </authorList>
    </citation>
    <scope>NUCLEOTIDE SEQUENCE</scope>
</reference>